<feature type="compositionally biased region" description="Basic and acidic residues" evidence="6">
    <location>
        <begin position="373"/>
        <end position="392"/>
    </location>
</feature>
<evidence type="ECO:0000256" key="7">
    <source>
        <dbReference type="SAM" id="Phobius"/>
    </source>
</evidence>
<evidence type="ECO:0000256" key="3">
    <source>
        <dbReference type="ARBA" id="ARBA00022692"/>
    </source>
</evidence>
<name>A0ABP9IR80_9ACTN</name>
<evidence type="ECO:0000313" key="9">
    <source>
        <dbReference type="EMBL" id="GAA5005560.1"/>
    </source>
</evidence>
<dbReference type="InterPro" id="IPR007895">
    <property type="entry name" value="MASE1"/>
</dbReference>
<dbReference type="Pfam" id="PF05231">
    <property type="entry name" value="MASE1"/>
    <property type="match status" value="1"/>
</dbReference>
<feature type="transmembrane region" description="Helical" evidence="7">
    <location>
        <begin position="228"/>
        <end position="251"/>
    </location>
</feature>
<comment type="caution">
    <text evidence="9">The sequence shown here is derived from an EMBL/GenBank/DDBJ whole genome shotgun (WGS) entry which is preliminary data.</text>
</comment>
<evidence type="ECO:0000256" key="5">
    <source>
        <dbReference type="ARBA" id="ARBA00023136"/>
    </source>
</evidence>
<evidence type="ECO:0000256" key="6">
    <source>
        <dbReference type="SAM" id="MobiDB-lite"/>
    </source>
</evidence>
<feature type="transmembrane region" description="Helical" evidence="7">
    <location>
        <begin position="85"/>
        <end position="104"/>
    </location>
</feature>
<evidence type="ECO:0000256" key="4">
    <source>
        <dbReference type="ARBA" id="ARBA00022989"/>
    </source>
</evidence>
<feature type="compositionally biased region" description="Low complexity" evidence="6">
    <location>
        <begin position="355"/>
        <end position="372"/>
    </location>
</feature>
<dbReference type="RefSeq" id="WP_345645534.1">
    <property type="nucleotide sequence ID" value="NZ_BAABKB010000004.1"/>
</dbReference>
<feature type="transmembrane region" description="Helical" evidence="7">
    <location>
        <begin position="116"/>
        <end position="137"/>
    </location>
</feature>
<feature type="compositionally biased region" description="Basic and acidic residues" evidence="6">
    <location>
        <begin position="334"/>
        <end position="354"/>
    </location>
</feature>
<feature type="transmembrane region" description="Helical" evidence="7">
    <location>
        <begin position="190"/>
        <end position="208"/>
    </location>
</feature>
<gene>
    <name evidence="9" type="ORF">GCM10023335_22480</name>
</gene>
<feature type="transmembrane region" description="Helical" evidence="7">
    <location>
        <begin position="157"/>
        <end position="178"/>
    </location>
</feature>
<keyword evidence="2" id="KW-1003">Cell membrane</keyword>
<dbReference type="EMBL" id="BAABKB010000004">
    <property type="protein sequence ID" value="GAA5005560.1"/>
    <property type="molecule type" value="Genomic_DNA"/>
</dbReference>
<keyword evidence="4 7" id="KW-1133">Transmembrane helix</keyword>
<feature type="region of interest" description="Disordered" evidence="6">
    <location>
        <begin position="334"/>
        <end position="392"/>
    </location>
</feature>
<keyword evidence="5 7" id="KW-0472">Membrane</keyword>
<comment type="subcellular location">
    <subcellularLocation>
        <location evidence="1">Cell membrane</location>
        <topology evidence="1">Multi-pass membrane protein</topology>
    </subcellularLocation>
</comment>
<reference evidence="10" key="1">
    <citation type="journal article" date="2019" name="Int. J. Syst. Evol. Microbiol.">
        <title>The Global Catalogue of Microorganisms (GCM) 10K type strain sequencing project: providing services to taxonomists for standard genome sequencing and annotation.</title>
        <authorList>
            <consortium name="The Broad Institute Genomics Platform"/>
            <consortium name="The Broad Institute Genome Sequencing Center for Infectious Disease"/>
            <person name="Wu L."/>
            <person name="Ma J."/>
        </authorList>
    </citation>
    <scope>NUCLEOTIDE SEQUENCE [LARGE SCALE GENOMIC DNA]</scope>
    <source>
        <strain evidence="10">JCM 18409</strain>
    </source>
</reference>
<organism evidence="9 10">
    <name type="scientific">Streptomyces siamensis</name>
    <dbReference type="NCBI Taxonomy" id="1274986"/>
    <lineage>
        <taxon>Bacteria</taxon>
        <taxon>Bacillati</taxon>
        <taxon>Actinomycetota</taxon>
        <taxon>Actinomycetes</taxon>
        <taxon>Kitasatosporales</taxon>
        <taxon>Streptomycetaceae</taxon>
        <taxon>Streptomyces</taxon>
    </lineage>
</organism>
<dbReference type="PANTHER" id="PTHR45530:SF3">
    <property type="entry name" value="TWO-COMPONENT SYSTEM NARL FAMILY SENSOR HISTIDINE KINASE BARA"/>
    <property type="match status" value="1"/>
</dbReference>
<feature type="transmembrane region" description="Helical" evidence="7">
    <location>
        <begin position="12"/>
        <end position="34"/>
    </location>
</feature>
<evidence type="ECO:0000259" key="8">
    <source>
        <dbReference type="Pfam" id="PF05231"/>
    </source>
</evidence>
<feature type="domain" description="MASE1" evidence="8">
    <location>
        <begin position="22"/>
        <end position="290"/>
    </location>
</feature>
<evidence type="ECO:0000313" key="10">
    <source>
        <dbReference type="Proteomes" id="UP001501759"/>
    </source>
</evidence>
<keyword evidence="3 7" id="KW-0812">Transmembrane</keyword>
<proteinExistence type="predicted"/>
<evidence type="ECO:0000256" key="1">
    <source>
        <dbReference type="ARBA" id="ARBA00004651"/>
    </source>
</evidence>
<dbReference type="Proteomes" id="UP001501759">
    <property type="component" value="Unassembled WGS sequence"/>
</dbReference>
<accession>A0ABP9IR80</accession>
<evidence type="ECO:0000256" key="2">
    <source>
        <dbReference type="ARBA" id="ARBA00022475"/>
    </source>
</evidence>
<sequence length="392" mass="41494">MAVAPHERLRRGGVLALEICVVAALYYGSARLGLAQQLVRSQVTPLWPPTGIALASLLLRGPLVWPGITLGAFLANFSLGPSIPAVLAITAGNTLAPVCSYLLLRRAGFHNEIDRLRDALALIFLGAFVGMLISSTIGSGTLVAAGVLRPGAFWPTWSVWWTGDAMGVLLVTPFLLLLPSVHPPKRITPARWVEALLLVAATVTVGYLQRSDTPLLFLGFPLLIWAAFRFQLAGAAPCALAVSTFAIVGAVEGTGPFAGRDLLTSMITLQAFNGSASLTALLLSAAVSERNQTQLEIARACRQLAEMVAKIAASSHRPVLSDGELDEVCEVKEVEQEVEQEVTKGAEPEAERGATKGAQTAAEKQATKAAQTDAEKEAETETDEEGSRTARP</sequence>
<keyword evidence="10" id="KW-1185">Reference proteome</keyword>
<dbReference type="PANTHER" id="PTHR45530">
    <property type="entry name" value="SENSORY TRANSDUCTION HISTIDINE KINASE"/>
    <property type="match status" value="1"/>
</dbReference>
<protein>
    <submittedName>
        <fullName evidence="9">MASE1 domain-containing protein</fullName>
    </submittedName>
</protein>